<sequence length="117" mass="13056">METSHLRGYIDSSELIICADVSECQILGPVYCADEIGRSRLMGLNTKSKDWCAVGAYTRVANYAEWLTNTVEYLEGFPYRPDFEEEDRSGVDDELEGTKSAKAMSGDPNDEEEIALC</sequence>
<gene>
    <name evidence="2" type="ORF">FKW44_012282</name>
</gene>
<feature type="compositionally biased region" description="Acidic residues" evidence="1">
    <location>
        <begin position="108"/>
        <end position="117"/>
    </location>
</feature>
<feature type="compositionally biased region" description="Basic and acidic residues" evidence="1">
    <location>
        <begin position="88"/>
        <end position="99"/>
    </location>
</feature>
<protein>
    <recommendedName>
        <fullName evidence="4">Peptidase S1 domain-containing protein</fullName>
    </recommendedName>
</protein>
<dbReference type="AlphaFoldDB" id="A0A7T8HJI4"/>
<evidence type="ECO:0000313" key="2">
    <source>
        <dbReference type="EMBL" id="QQP51067.1"/>
    </source>
</evidence>
<name>A0A7T8HJI4_CALRO</name>
<proteinExistence type="predicted"/>
<feature type="region of interest" description="Disordered" evidence="1">
    <location>
        <begin position="81"/>
        <end position="117"/>
    </location>
</feature>
<organism evidence="2 3">
    <name type="scientific">Caligus rogercresseyi</name>
    <name type="common">Sea louse</name>
    <dbReference type="NCBI Taxonomy" id="217165"/>
    <lineage>
        <taxon>Eukaryota</taxon>
        <taxon>Metazoa</taxon>
        <taxon>Ecdysozoa</taxon>
        <taxon>Arthropoda</taxon>
        <taxon>Crustacea</taxon>
        <taxon>Multicrustacea</taxon>
        <taxon>Hexanauplia</taxon>
        <taxon>Copepoda</taxon>
        <taxon>Siphonostomatoida</taxon>
        <taxon>Caligidae</taxon>
        <taxon>Caligus</taxon>
    </lineage>
</organism>
<dbReference type="Proteomes" id="UP000595437">
    <property type="component" value="Chromosome 8"/>
</dbReference>
<accession>A0A7T8HJI4</accession>
<dbReference type="EMBL" id="CP045897">
    <property type="protein sequence ID" value="QQP51067.1"/>
    <property type="molecule type" value="Genomic_DNA"/>
</dbReference>
<evidence type="ECO:0000313" key="3">
    <source>
        <dbReference type="Proteomes" id="UP000595437"/>
    </source>
</evidence>
<evidence type="ECO:0008006" key="4">
    <source>
        <dbReference type="Google" id="ProtNLM"/>
    </source>
</evidence>
<reference evidence="3" key="1">
    <citation type="submission" date="2021-01" db="EMBL/GenBank/DDBJ databases">
        <title>Caligus Genome Assembly.</title>
        <authorList>
            <person name="Gallardo-Escarate C."/>
        </authorList>
    </citation>
    <scope>NUCLEOTIDE SEQUENCE [LARGE SCALE GENOMIC DNA]</scope>
</reference>
<keyword evidence="3" id="KW-1185">Reference proteome</keyword>
<evidence type="ECO:0000256" key="1">
    <source>
        <dbReference type="SAM" id="MobiDB-lite"/>
    </source>
</evidence>